<keyword evidence="1" id="KW-0812">Transmembrane</keyword>
<proteinExistence type="predicted"/>
<dbReference type="EMBL" id="JBHTEK010000001">
    <property type="protein sequence ID" value="MFC7667213.1"/>
    <property type="molecule type" value="Genomic_DNA"/>
</dbReference>
<keyword evidence="3" id="KW-1185">Reference proteome</keyword>
<dbReference type="RefSeq" id="WP_380201562.1">
    <property type="nucleotide sequence ID" value="NZ_JBHTEK010000001.1"/>
</dbReference>
<organism evidence="2 3">
    <name type="scientific">Hymenobacter humi</name>
    <dbReference type="NCBI Taxonomy" id="1411620"/>
    <lineage>
        <taxon>Bacteria</taxon>
        <taxon>Pseudomonadati</taxon>
        <taxon>Bacteroidota</taxon>
        <taxon>Cytophagia</taxon>
        <taxon>Cytophagales</taxon>
        <taxon>Hymenobacteraceae</taxon>
        <taxon>Hymenobacter</taxon>
    </lineage>
</organism>
<evidence type="ECO:0000256" key="1">
    <source>
        <dbReference type="SAM" id="Phobius"/>
    </source>
</evidence>
<keyword evidence="1" id="KW-1133">Transmembrane helix</keyword>
<reference evidence="3" key="1">
    <citation type="journal article" date="2019" name="Int. J. Syst. Evol. Microbiol.">
        <title>The Global Catalogue of Microorganisms (GCM) 10K type strain sequencing project: providing services to taxonomists for standard genome sequencing and annotation.</title>
        <authorList>
            <consortium name="The Broad Institute Genomics Platform"/>
            <consortium name="The Broad Institute Genome Sequencing Center for Infectious Disease"/>
            <person name="Wu L."/>
            <person name="Ma J."/>
        </authorList>
    </citation>
    <scope>NUCLEOTIDE SEQUENCE [LARGE SCALE GENOMIC DNA]</scope>
    <source>
        <strain evidence="3">JCM 19635</strain>
    </source>
</reference>
<evidence type="ECO:0000313" key="3">
    <source>
        <dbReference type="Proteomes" id="UP001596513"/>
    </source>
</evidence>
<sequence length="155" mass="17321">MLVLPPVMSRLALVSTDQRLAQKKEKVLRLIRRSGISAFIEGEQSSYGSYNLLKEEFISLEEIPPGPKIDLIEDAKRAVEDEIVQYRVLSYSFAQGPQNYLLEIGRSTGSIGETERNFRHYALYILLVAVALTTLADLAFSATCWRRSPPLSASG</sequence>
<gene>
    <name evidence="2" type="ORF">ACFQT0_07120</name>
</gene>
<dbReference type="Proteomes" id="UP001596513">
    <property type="component" value="Unassembled WGS sequence"/>
</dbReference>
<feature type="transmembrane region" description="Helical" evidence="1">
    <location>
        <begin position="121"/>
        <end position="142"/>
    </location>
</feature>
<name>A0ABW2U184_9BACT</name>
<keyword evidence="1" id="KW-0472">Membrane</keyword>
<comment type="caution">
    <text evidence="2">The sequence shown here is derived from an EMBL/GenBank/DDBJ whole genome shotgun (WGS) entry which is preliminary data.</text>
</comment>
<protein>
    <submittedName>
        <fullName evidence="2">Uncharacterized protein</fullName>
    </submittedName>
</protein>
<evidence type="ECO:0000313" key="2">
    <source>
        <dbReference type="EMBL" id="MFC7667213.1"/>
    </source>
</evidence>
<accession>A0ABW2U184</accession>